<accession>A0A6A5EJF1</accession>
<dbReference type="AlphaFoldDB" id="A0A6A5EJF1"/>
<evidence type="ECO:0000313" key="9">
    <source>
        <dbReference type="EMBL" id="KAF1379055.1"/>
    </source>
</evidence>
<gene>
    <name evidence="9" type="ORF">PFLUV_G00172050</name>
</gene>
<feature type="compositionally biased region" description="Basic and acidic residues" evidence="7">
    <location>
        <begin position="185"/>
        <end position="197"/>
    </location>
</feature>
<dbReference type="InterPro" id="IPR029495">
    <property type="entry name" value="NACHT-assoc"/>
</dbReference>
<dbReference type="PROSITE" id="PS50837">
    <property type="entry name" value="NACHT"/>
    <property type="match status" value="1"/>
</dbReference>
<dbReference type="Pfam" id="PF13516">
    <property type="entry name" value="LRR_6"/>
    <property type="match status" value="4"/>
</dbReference>
<dbReference type="SMART" id="SM01288">
    <property type="entry name" value="FISNA"/>
    <property type="match status" value="1"/>
</dbReference>
<evidence type="ECO:0000313" key="10">
    <source>
        <dbReference type="Proteomes" id="UP000465112"/>
    </source>
</evidence>
<keyword evidence="10" id="KW-1185">Reference proteome</keyword>
<feature type="region of interest" description="Disordered" evidence="7">
    <location>
        <begin position="99"/>
        <end position="212"/>
    </location>
</feature>
<dbReference type="GO" id="GO:0005737">
    <property type="term" value="C:cytoplasm"/>
    <property type="evidence" value="ECO:0007669"/>
    <property type="project" value="UniProtKB-SubCell"/>
</dbReference>
<protein>
    <recommendedName>
        <fullName evidence="8">NACHT domain-containing protein</fullName>
    </recommendedName>
</protein>
<dbReference type="Pfam" id="PF14484">
    <property type="entry name" value="FISNA"/>
    <property type="match status" value="1"/>
</dbReference>
<dbReference type="Pfam" id="PF17776">
    <property type="entry name" value="NLRC4_HD2"/>
    <property type="match status" value="1"/>
</dbReference>
<dbReference type="SUPFAM" id="SSF52047">
    <property type="entry name" value="RNI-like"/>
    <property type="match status" value="1"/>
</dbReference>
<dbReference type="Gene3D" id="3.80.10.10">
    <property type="entry name" value="Ribonuclease Inhibitor"/>
    <property type="match status" value="2"/>
</dbReference>
<dbReference type="Pfam" id="PF00560">
    <property type="entry name" value="LRR_1"/>
    <property type="match status" value="1"/>
</dbReference>
<evidence type="ECO:0000256" key="5">
    <source>
        <dbReference type="ARBA" id="ARBA00022741"/>
    </source>
</evidence>
<dbReference type="FunFam" id="3.80.10.10:FF:000100">
    <property type="entry name" value="Si:dkey-11n14.1"/>
    <property type="match status" value="1"/>
</dbReference>
<dbReference type="Gene3D" id="3.40.50.300">
    <property type="entry name" value="P-loop containing nucleotide triphosphate hydrolases"/>
    <property type="match status" value="1"/>
</dbReference>
<dbReference type="PROSITE" id="PS51450">
    <property type="entry name" value="LRR"/>
    <property type="match status" value="4"/>
</dbReference>
<dbReference type="PANTHER" id="PTHR24106">
    <property type="entry name" value="NACHT, LRR AND CARD DOMAINS-CONTAINING"/>
    <property type="match status" value="1"/>
</dbReference>
<dbReference type="EMBL" id="VHII01000015">
    <property type="protein sequence ID" value="KAF1379055.1"/>
    <property type="molecule type" value="Genomic_DNA"/>
</dbReference>
<dbReference type="FunFam" id="3.40.50.300:FF:001524">
    <property type="entry name" value="Si:dkey-126g1.7"/>
    <property type="match status" value="1"/>
</dbReference>
<evidence type="ECO:0000256" key="3">
    <source>
        <dbReference type="ARBA" id="ARBA00022614"/>
    </source>
</evidence>
<evidence type="ECO:0000256" key="7">
    <source>
        <dbReference type="SAM" id="MobiDB-lite"/>
    </source>
</evidence>
<dbReference type="GO" id="GO:0005524">
    <property type="term" value="F:ATP binding"/>
    <property type="evidence" value="ECO:0007669"/>
    <property type="project" value="UniProtKB-KW"/>
</dbReference>
<dbReference type="Pfam" id="PF17779">
    <property type="entry name" value="WHD_NOD2"/>
    <property type="match status" value="1"/>
</dbReference>
<dbReference type="Proteomes" id="UP000465112">
    <property type="component" value="Chromosome 15"/>
</dbReference>
<dbReference type="InterPro" id="IPR051261">
    <property type="entry name" value="NLR"/>
</dbReference>
<keyword evidence="2" id="KW-0963">Cytoplasm</keyword>
<evidence type="ECO:0000256" key="6">
    <source>
        <dbReference type="ARBA" id="ARBA00022840"/>
    </source>
</evidence>
<dbReference type="InterPro" id="IPR032675">
    <property type="entry name" value="LRR_dom_sf"/>
</dbReference>
<dbReference type="InterPro" id="IPR027417">
    <property type="entry name" value="P-loop_NTPase"/>
</dbReference>
<feature type="non-terminal residue" evidence="9">
    <location>
        <position position="1"/>
    </location>
</feature>
<feature type="compositionally biased region" description="Basic and acidic residues" evidence="7">
    <location>
        <begin position="150"/>
        <end position="163"/>
    </location>
</feature>
<organism evidence="9 10">
    <name type="scientific">Perca fluviatilis</name>
    <name type="common">European perch</name>
    <dbReference type="NCBI Taxonomy" id="8168"/>
    <lineage>
        <taxon>Eukaryota</taxon>
        <taxon>Metazoa</taxon>
        <taxon>Chordata</taxon>
        <taxon>Craniata</taxon>
        <taxon>Vertebrata</taxon>
        <taxon>Euteleostomi</taxon>
        <taxon>Actinopterygii</taxon>
        <taxon>Neopterygii</taxon>
        <taxon>Teleostei</taxon>
        <taxon>Neoteleostei</taxon>
        <taxon>Acanthomorphata</taxon>
        <taxon>Eupercaria</taxon>
        <taxon>Perciformes</taxon>
        <taxon>Percoidei</taxon>
        <taxon>Percidae</taxon>
        <taxon>Percinae</taxon>
        <taxon>Perca</taxon>
    </lineage>
</organism>
<dbReference type="SMART" id="SM00367">
    <property type="entry name" value="LRR_CC"/>
    <property type="match status" value="5"/>
</dbReference>
<evidence type="ECO:0000256" key="1">
    <source>
        <dbReference type="ARBA" id="ARBA00004496"/>
    </source>
</evidence>
<keyword evidence="6" id="KW-0067">ATP-binding</keyword>
<sequence>AGLILVFLTGQRAVNVELEKGCRESCETFCVYSGTLISQLCLFALGVISDVIGLKSKPHLTEHWSTGRSLRSLSVESVTGNQLVSSPDEGVDSAMSQCEDREEGVPPSKATLCGEHDSQTKAQRRNLEEPEPSCVSMKSDRSMGPPLYFKDGRHSDDQRRNLEEPEPSCVSMKSDRSMGPPLYFKDGRHSDDQRVDQESSEGPSGQSAQQHQTHLDSIFMLLEEEIGTFVKNELKKIQNVLSPDYPECLESQREDEEVLDGEDEEQRRSSREAFLKITMHFLRRMKQKELADHLQSRNPAAGGKRKLKSKLQKKFQCVFEGIAKAGNPTVLNQMFTEIYIIKGGTAEVNAEHEVRQIESASRKPGRPETRIRQEDIFKAPPGRDEPIRTVMTKGVAGIGKTVLTQKFTLDWAEDKANQDIQFAFPFTFRELNVLKDKKYSLVELVDYFFSETKEAGIYRFEEVVFIFDGLDECRLPLDFLNTEILTDVTESTSVDVLLTNLIRGKLLPSARLWITTRPAAANQIPPECVDMVTEVRGFTDPQKEEYFRKRFRDEDQANRIISHIKTSRSLHIMCHIPVFCWITATNMGDMLKTREVGELPKTLTEMYIHFLVVQSKVKNIKYYEGAETDPHWNKKSRKMIQSLGKLAFEQLQKGNLIFYESDLTECGIDIRAASVYSGVFTQIFKEERGLYQDKVFCFIHLSVQEFLAALHVHLTFINNGVNLLSEEQTTIRRSEVFRDKSTRFYQSAVDKALQSPNGHMDLFLRFLLGLSLQTSQALLRGLLTQTGSSSQTNQKTVEYIKKKISENLSAERSINLFHCLNELNDRSLVEGIQQSLSSGSLSADKLSPAQWSALAFILLSSEKDLDVFDLKKYSASEEALLMLLPVVKDSNKALLSGCNLSERSCEALSSVLSSQSSSLRELDLSNNELQDSGVKQLSAGLKSTHCRLETLRLSGCNLSEMSCEALSSVLISQSSSLRELDLSNNNLQVFDLKKYSASEDTLLRLLPLVKASNKALLGGCNLSERSCEALSSVLSSQSSSLRELDLSNNELQDSGVKQLSAGLKSTHCRLETLRLCGCNLSERSCEDLSSVLSSQYSSLRELDLSNNELQDSGVEPLSAGLKSQHCRLETLRLSGCNLSERSCEALSSVVSSQSSSLRELDLSKNNLQDSGVEHLSAGLKSPHCRLETLRMDHGGLQWLRPGLRKYACELELDTNTINRNLKLSDNNRKD</sequence>
<proteinExistence type="predicted"/>
<evidence type="ECO:0000259" key="8">
    <source>
        <dbReference type="PROSITE" id="PS50837"/>
    </source>
</evidence>
<dbReference type="FunFam" id="3.80.10.10:FF:000538">
    <property type="entry name" value="Si:ch211-127b6.2"/>
    <property type="match status" value="1"/>
</dbReference>
<dbReference type="InterPro" id="IPR007111">
    <property type="entry name" value="NACHT_NTPase"/>
</dbReference>
<keyword evidence="5" id="KW-0547">Nucleotide-binding</keyword>
<dbReference type="InterPro" id="IPR006553">
    <property type="entry name" value="Leu-rich_rpt_Cys-con_subtyp"/>
</dbReference>
<feature type="compositionally biased region" description="Polar residues" evidence="7">
    <location>
        <begin position="200"/>
        <end position="212"/>
    </location>
</feature>
<dbReference type="InterPro" id="IPR041075">
    <property type="entry name" value="NOD1/2_WH"/>
</dbReference>
<comment type="subcellular location">
    <subcellularLocation>
        <location evidence="1">Cytoplasm</location>
    </subcellularLocation>
</comment>
<name>A0A6A5EJF1_PERFL</name>
<dbReference type="Pfam" id="PF05729">
    <property type="entry name" value="NACHT"/>
    <property type="match status" value="1"/>
</dbReference>
<evidence type="ECO:0000256" key="4">
    <source>
        <dbReference type="ARBA" id="ARBA00022737"/>
    </source>
</evidence>
<dbReference type="SMART" id="SM00368">
    <property type="entry name" value="LRR_RI"/>
    <property type="match status" value="10"/>
</dbReference>
<feature type="domain" description="NACHT" evidence="8">
    <location>
        <begin position="388"/>
        <end position="520"/>
    </location>
</feature>
<keyword evidence="3" id="KW-0433">Leucine-rich repeat</keyword>
<dbReference type="InterPro" id="IPR041267">
    <property type="entry name" value="NLRP_HD2"/>
</dbReference>
<reference evidence="9 10" key="1">
    <citation type="submission" date="2019-06" db="EMBL/GenBank/DDBJ databases">
        <title>A chromosome-scale genome assembly of the European perch, Perca fluviatilis.</title>
        <authorList>
            <person name="Roques C."/>
            <person name="Zahm M."/>
            <person name="Cabau C."/>
            <person name="Klopp C."/>
            <person name="Bouchez O."/>
            <person name="Donnadieu C."/>
            <person name="Kuhl H."/>
            <person name="Gislard M."/>
            <person name="Guendouz S."/>
            <person name="Journot L."/>
            <person name="Haffray P."/>
            <person name="Bestin A."/>
            <person name="Morvezen R."/>
            <person name="Feron R."/>
            <person name="Wen M."/>
            <person name="Jouanno E."/>
            <person name="Herpin A."/>
            <person name="Schartl M."/>
            <person name="Postlethwait J."/>
            <person name="Schaerlinger B."/>
            <person name="Chardard D."/>
            <person name="Lecocq T."/>
            <person name="Poncet C."/>
            <person name="Jaffrelo L."/>
            <person name="Lampietro C."/>
            <person name="Guiguen Y."/>
        </authorList>
    </citation>
    <scope>NUCLEOTIDE SEQUENCE [LARGE SCALE GENOMIC DNA]</scope>
    <source>
        <tissue evidence="9">Blood</tissue>
    </source>
</reference>
<keyword evidence="4" id="KW-0677">Repeat</keyword>
<comment type="caution">
    <text evidence="9">The sequence shown here is derived from an EMBL/GenBank/DDBJ whole genome shotgun (WGS) entry which is preliminary data.</text>
</comment>
<dbReference type="InterPro" id="IPR001611">
    <property type="entry name" value="Leu-rich_rpt"/>
</dbReference>
<evidence type="ECO:0000256" key="2">
    <source>
        <dbReference type="ARBA" id="ARBA00022490"/>
    </source>
</evidence>